<evidence type="ECO:0000256" key="7">
    <source>
        <dbReference type="ARBA" id="ARBA00022842"/>
    </source>
</evidence>
<dbReference type="InterPro" id="IPR013815">
    <property type="entry name" value="ATP_grasp_subdomain_1"/>
</dbReference>
<comment type="caution">
    <text evidence="11">The sequence shown here is derived from an EMBL/GenBank/DDBJ whole genome shotgun (WGS) entry which is preliminary data.</text>
</comment>
<dbReference type="Gene3D" id="3.40.50.20">
    <property type="match status" value="1"/>
</dbReference>
<keyword evidence="3" id="KW-0436">Ligase</keyword>
<evidence type="ECO:0000256" key="4">
    <source>
        <dbReference type="ARBA" id="ARBA00022723"/>
    </source>
</evidence>
<dbReference type="GO" id="GO:0005524">
    <property type="term" value="F:ATP binding"/>
    <property type="evidence" value="ECO:0007669"/>
    <property type="project" value="UniProtKB-KW"/>
</dbReference>
<keyword evidence="7" id="KW-0460">Magnesium</keyword>
<dbReference type="PROSITE" id="PS50975">
    <property type="entry name" value="ATP_GRASP"/>
    <property type="match status" value="1"/>
</dbReference>
<dbReference type="PANTHER" id="PTHR21621:SF0">
    <property type="entry name" value="BETA-CITRYLGLUTAMATE SYNTHASE B-RELATED"/>
    <property type="match status" value="1"/>
</dbReference>
<dbReference type="InterPro" id="IPR011761">
    <property type="entry name" value="ATP-grasp"/>
</dbReference>
<evidence type="ECO:0000313" key="11">
    <source>
        <dbReference type="EMBL" id="GAF67608.1"/>
    </source>
</evidence>
<accession>X0RFR7</accession>
<dbReference type="Gene3D" id="3.30.470.20">
    <property type="entry name" value="ATP-grasp fold, B domain"/>
    <property type="match status" value="1"/>
</dbReference>
<dbReference type="AlphaFoldDB" id="X0RFR7"/>
<keyword evidence="6" id="KW-0067">ATP-binding</keyword>
<evidence type="ECO:0000256" key="6">
    <source>
        <dbReference type="ARBA" id="ARBA00022840"/>
    </source>
</evidence>
<dbReference type="GO" id="GO:0046872">
    <property type="term" value="F:metal ion binding"/>
    <property type="evidence" value="ECO:0007669"/>
    <property type="project" value="UniProtKB-KW"/>
</dbReference>
<dbReference type="SUPFAM" id="SSF56059">
    <property type="entry name" value="Glutathione synthetase ATP-binding domain-like"/>
    <property type="match status" value="1"/>
</dbReference>
<dbReference type="PANTHER" id="PTHR21621">
    <property type="entry name" value="RIBOSOMAL PROTEIN S6 MODIFICATION PROTEIN"/>
    <property type="match status" value="1"/>
</dbReference>
<dbReference type="InterPro" id="IPR004666">
    <property type="entry name" value="Rp_bS6_RimK/Lys_biosynth_LsyX"/>
</dbReference>
<dbReference type="NCBIfam" id="TIGR00768">
    <property type="entry name" value="rimK_fam"/>
    <property type="match status" value="1"/>
</dbReference>
<evidence type="ECO:0000256" key="2">
    <source>
        <dbReference type="ARBA" id="ARBA00001946"/>
    </source>
</evidence>
<keyword evidence="8" id="KW-0648">Protein biosynthesis</keyword>
<evidence type="ECO:0000256" key="9">
    <source>
        <dbReference type="ARBA" id="ARBA00023211"/>
    </source>
</evidence>
<feature type="domain" description="ATP-grasp" evidence="10">
    <location>
        <begin position="106"/>
        <end position="154"/>
    </location>
</feature>
<evidence type="ECO:0000256" key="1">
    <source>
        <dbReference type="ARBA" id="ARBA00001936"/>
    </source>
</evidence>
<keyword evidence="9" id="KW-0464">Manganese</keyword>
<dbReference type="GO" id="GO:0005737">
    <property type="term" value="C:cytoplasm"/>
    <property type="evidence" value="ECO:0007669"/>
    <property type="project" value="TreeGrafter"/>
</dbReference>
<name>X0RFR7_9ZZZZ</name>
<reference evidence="11" key="1">
    <citation type="journal article" date="2014" name="Front. Microbiol.">
        <title>High frequency of phylogenetically diverse reductive dehalogenase-homologous genes in deep subseafloor sedimentary metagenomes.</title>
        <authorList>
            <person name="Kawai M."/>
            <person name="Futagami T."/>
            <person name="Toyoda A."/>
            <person name="Takaki Y."/>
            <person name="Nishi S."/>
            <person name="Hori S."/>
            <person name="Arai W."/>
            <person name="Tsubouchi T."/>
            <person name="Morono Y."/>
            <person name="Uchiyama I."/>
            <person name="Ito T."/>
            <person name="Fujiyama A."/>
            <person name="Inagaki F."/>
            <person name="Takami H."/>
        </authorList>
    </citation>
    <scope>NUCLEOTIDE SEQUENCE</scope>
    <source>
        <strain evidence="11">Expedition CK06-06</strain>
    </source>
</reference>
<protein>
    <recommendedName>
        <fullName evidence="10">ATP-grasp domain-containing protein</fullName>
    </recommendedName>
</protein>
<dbReference type="EMBL" id="BARS01008858">
    <property type="protein sequence ID" value="GAF67608.1"/>
    <property type="molecule type" value="Genomic_DNA"/>
</dbReference>
<organism evidence="11">
    <name type="scientific">marine sediment metagenome</name>
    <dbReference type="NCBI Taxonomy" id="412755"/>
    <lineage>
        <taxon>unclassified sequences</taxon>
        <taxon>metagenomes</taxon>
        <taxon>ecological metagenomes</taxon>
    </lineage>
</organism>
<sequence>MRIGILGSRRGWHVEALRQALDSRGIPAECFPITRLVARISDEPRVRIENQILENYDAVIVRSIPAGSLEQIIFRVDVLHRLENLGVRVVNSARTIESTVDKYYTSALLEDRGIPTPRTVVTERFDEAMEAFKELGDAVVKPLFGSEGRGMVRVCDEDAAYRVFRALELGRYVFYLQEFIPHANEDIRAFVIGGEVVAAMVRRADTWKTNVAKGARTEHLELSEGLRQLSLRASRVLGA</sequence>
<proteinExistence type="predicted"/>
<dbReference type="Pfam" id="PF18030">
    <property type="entry name" value="Rimk_N"/>
    <property type="match status" value="1"/>
</dbReference>
<evidence type="ECO:0000256" key="3">
    <source>
        <dbReference type="ARBA" id="ARBA00022598"/>
    </source>
</evidence>
<keyword evidence="5" id="KW-0547">Nucleotide-binding</keyword>
<gene>
    <name evidence="11" type="ORF">S01H1_16793</name>
</gene>
<keyword evidence="4" id="KW-0479">Metal-binding</keyword>
<dbReference type="GO" id="GO:0006412">
    <property type="term" value="P:translation"/>
    <property type="evidence" value="ECO:0007669"/>
    <property type="project" value="UniProtKB-KW"/>
</dbReference>
<dbReference type="InterPro" id="IPR013651">
    <property type="entry name" value="ATP-grasp_RimK-type"/>
</dbReference>
<feature type="non-terminal residue" evidence="11">
    <location>
        <position position="239"/>
    </location>
</feature>
<comment type="cofactor">
    <cofactor evidence="2">
        <name>Mg(2+)</name>
        <dbReference type="ChEBI" id="CHEBI:18420"/>
    </cofactor>
</comment>
<evidence type="ECO:0000256" key="8">
    <source>
        <dbReference type="ARBA" id="ARBA00022917"/>
    </source>
</evidence>
<dbReference type="GO" id="GO:0016879">
    <property type="term" value="F:ligase activity, forming carbon-nitrogen bonds"/>
    <property type="evidence" value="ECO:0007669"/>
    <property type="project" value="TreeGrafter"/>
</dbReference>
<evidence type="ECO:0000256" key="5">
    <source>
        <dbReference type="ARBA" id="ARBA00022741"/>
    </source>
</evidence>
<dbReference type="InterPro" id="IPR041107">
    <property type="entry name" value="Rimk_N"/>
</dbReference>
<evidence type="ECO:0000259" key="10">
    <source>
        <dbReference type="PROSITE" id="PS50975"/>
    </source>
</evidence>
<dbReference type="Gene3D" id="3.30.1490.20">
    <property type="entry name" value="ATP-grasp fold, A domain"/>
    <property type="match status" value="1"/>
</dbReference>
<comment type="cofactor">
    <cofactor evidence="1">
        <name>Mn(2+)</name>
        <dbReference type="ChEBI" id="CHEBI:29035"/>
    </cofactor>
</comment>
<dbReference type="Pfam" id="PF08443">
    <property type="entry name" value="RimK"/>
    <property type="match status" value="1"/>
</dbReference>